<evidence type="ECO:0000313" key="1">
    <source>
        <dbReference type="EMBL" id="SJL02744.1"/>
    </source>
</evidence>
<dbReference type="AlphaFoldDB" id="A0A284R1Z2"/>
<gene>
    <name evidence="1" type="ORF">ARMOST_06080</name>
</gene>
<dbReference type="Proteomes" id="UP000219338">
    <property type="component" value="Unassembled WGS sequence"/>
</dbReference>
<reference evidence="2" key="1">
    <citation type="journal article" date="2017" name="Nat. Ecol. Evol.">
        <title>Genome expansion and lineage-specific genetic innovations in the forest pathogenic fungi Armillaria.</title>
        <authorList>
            <person name="Sipos G."/>
            <person name="Prasanna A.N."/>
            <person name="Walter M.C."/>
            <person name="O'Connor E."/>
            <person name="Balint B."/>
            <person name="Krizsan K."/>
            <person name="Kiss B."/>
            <person name="Hess J."/>
            <person name="Varga T."/>
            <person name="Slot J."/>
            <person name="Riley R."/>
            <person name="Boka B."/>
            <person name="Rigling D."/>
            <person name="Barry K."/>
            <person name="Lee J."/>
            <person name="Mihaltcheva S."/>
            <person name="LaButti K."/>
            <person name="Lipzen A."/>
            <person name="Waldron R."/>
            <person name="Moloney N.M."/>
            <person name="Sperisen C."/>
            <person name="Kredics L."/>
            <person name="Vagvoelgyi C."/>
            <person name="Patrignani A."/>
            <person name="Fitzpatrick D."/>
            <person name="Nagy I."/>
            <person name="Doyle S."/>
            <person name="Anderson J.B."/>
            <person name="Grigoriev I.V."/>
            <person name="Gueldener U."/>
            <person name="Muensterkoetter M."/>
            <person name="Nagy L.G."/>
        </authorList>
    </citation>
    <scope>NUCLEOTIDE SEQUENCE [LARGE SCALE GENOMIC DNA]</scope>
    <source>
        <strain evidence="2">C18/9</strain>
    </source>
</reference>
<protein>
    <submittedName>
        <fullName evidence="1">Uncharacterized protein</fullName>
    </submittedName>
</protein>
<proteinExistence type="predicted"/>
<evidence type="ECO:0000313" key="2">
    <source>
        <dbReference type="Proteomes" id="UP000219338"/>
    </source>
</evidence>
<accession>A0A284R1Z2</accession>
<sequence>MVQAHYLYGQVQLVLPRIFSLGILDSRTGQFIQRILLPVRWPGFATLLWNPAAAGSLLLCNHKRNGTAHDTSASTPVVFGKQSCDCSSSFVDTPIGVDTALTHPSRSEVLAELGDSICLVIIKGVSFASLWETMALNGRSLEFTETRCMLT</sequence>
<keyword evidence="2" id="KW-1185">Reference proteome</keyword>
<dbReference type="EMBL" id="FUEG01000003">
    <property type="protein sequence ID" value="SJL02744.1"/>
    <property type="molecule type" value="Genomic_DNA"/>
</dbReference>
<name>A0A284R1Z2_ARMOS</name>
<organism evidence="1 2">
    <name type="scientific">Armillaria ostoyae</name>
    <name type="common">Armillaria root rot fungus</name>
    <dbReference type="NCBI Taxonomy" id="47428"/>
    <lineage>
        <taxon>Eukaryota</taxon>
        <taxon>Fungi</taxon>
        <taxon>Dikarya</taxon>
        <taxon>Basidiomycota</taxon>
        <taxon>Agaricomycotina</taxon>
        <taxon>Agaricomycetes</taxon>
        <taxon>Agaricomycetidae</taxon>
        <taxon>Agaricales</taxon>
        <taxon>Marasmiineae</taxon>
        <taxon>Physalacriaceae</taxon>
        <taxon>Armillaria</taxon>
    </lineage>
</organism>